<comment type="caution">
    <text evidence="2">The sequence shown here is derived from an EMBL/GenBank/DDBJ whole genome shotgun (WGS) entry which is preliminary data.</text>
</comment>
<feature type="transmembrane region" description="Helical" evidence="1">
    <location>
        <begin position="6"/>
        <end position="24"/>
    </location>
</feature>
<reference evidence="2 3" key="1">
    <citation type="submission" date="2018-05" db="EMBL/GenBank/DDBJ databases">
        <title>Pararhodobacter marina sp. nov., isolated from deep-sea water of the Indian Ocean.</title>
        <authorList>
            <person name="Lai Q.Sr."/>
            <person name="Liu X."/>
            <person name="Shao Z."/>
        </authorList>
    </citation>
    <scope>NUCLEOTIDE SEQUENCE [LARGE SCALE GENOMIC DNA]</scope>
    <source>
        <strain evidence="2 3">CIC4N-9</strain>
    </source>
</reference>
<keyword evidence="1" id="KW-0812">Transmembrane</keyword>
<evidence type="ECO:0000313" key="3">
    <source>
        <dbReference type="Proteomes" id="UP000244940"/>
    </source>
</evidence>
<feature type="transmembrane region" description="Helical" evidence="1">
    <location>
        <begin position="36"/>
        <end position="62"/>
    </location>
</feature>
<evidence type="ECO:0000256" key="1">
    <source>
        <dbReference type="SAM" id="Phobius"/>
    </source>
</evidence>
<organism evidence="2 3">
    <name type="scientific">Pararhodobacter marinus</name>
    <dbReference type="NCBI Taxonomy" id="2184063"/>
    <lineage>
        <taxon>Bacteria</taxon>
        <taxon>Pseudomonadati</taxon>
        <taxon>Pseudomonadota</taxon>
        <taxon>Alphaproteobacteria</taxon>
        <taxon>Rhodobacterales</taxon>
        <taxon>Paracoccaceae</taxon>
        <taxon>Pararhodobacter</taxon>
    </lineage>
</organism>
<dbReference type="EMBL" id="QEYD01000002">
    <property type="protein sequence ID" value="PWE31105.1"/>
    <property type="molecule type" value="Genomic_DNA"/>
</dbReference>
<accession>A0A2U2CGT8</accession>
<keyword evidence="1" id="KW-1133">Transmembrane helix</keyword>
<sequence>MLQYLVLKSAGVGIGVFVGTMIGLGLRRSKGKTEGLLAGSVPLTALAAGLLAMAVMMLITYMGMR</sequence>
<proteinExistence type="predicted"/>
<gene>
    <name evidence="2" type="ORF">C4N9_02840</name>
</gene>
<dbReference type="Proteomes" id="UP000244940">
    <property type="component" value="Unassembled WGS sequence"/>
</dbReference>
<dbReference type="OrthoDB" id="7876721at2"/>
<keyword evidence="3" id="KW-1185">Reference proteome</keyword>
<name>A0A2U2CGT8_9RHOB</name>
<evidence type="ECO:0000313" key="2">
    <source>
        <dbReference type="EMBL" id="PWE31105.1"/>
    </source>
</evidence>
<dbReference type="AlphaFoldDB" id="A0A2U2CGT8"/>
<protein>
    <submittedName>
        <fullName evidence="2">Uncharacterized protein</fullName>
    </submittedName>
</protein>
<keyword evidence="1" id="KW-0472">Membrane</keyword>